<dbReference type="Gene3D" id="3.10.450.530">
    <property type="entry name" value="Ribonuclease toxin, BrnT, of type II toxin-antitoxin system"/>
    <property type="match status" value="1"/>
</dbReference>
<dbReference type="InterPro" id="IPR038573">
    <property type="entry name" value="BrnT_sf"/>
</dbReference>
<dbReference type="InterPro" id="IPR007460">
    <property type="entry name" value="BrnT_toxin"/>
</dbReference>
<reference evidence="1 2" key="1">
    <citation type="submission" date="2015-12" db="EMBL/GenBank/DDBJ databases">
        <authorList>
            <person name="Shamseldin A."/>
            <person name="Moawad H."/>
            <person name="Abd El-Rahim W.M."/>
            <person name="Sadowsky M.J."/>
        </authorList>
    </citation>
    <scope>NUCLEOTIDE SEQUENCE [LARGE SCALE GENOMIC DNA]</scope>
    <source>
        <strain evidence="1 2">JC234</strain>
    </source>
</reference>
<dbReference type="EMBL" id="LQZT01000002">
    <property type="protein sequence ID" value="OCW58987.1"/>
    <property type="molecule type" value="Genomic_DNA"/>
</dbReference>
<organism evidence="1 2">
    <name type="scientific">Hoeflea olei</name>
    <dbReference type="NCBI Taxonomy" id="1480615"/>
    <lineage>
        <taxon>Bacteria</taxon>
        <taxon>Pseudomonadati</taxon>
        <taxon>Pseudomonadota</taxon>
        <taxon>Alphaproteobacteria</taxon>
        <taxon>Hyphomicrobiales</taxon>
        <taxon>Rhizobiaceae</taxon>
        <taxon>Hoeflea</taxon>
    </lineage>
</organism>
<sequence length="95" mass="11086">MQISGFDRDEGNWPKCASNGVSKGEIEFMLLNEPMVLPDRSPITKETRFNAIGRTQDGRYLFVIFTLRGSESAMKLRPISARYMHRKEIDRYEQR</sequence>
<name>A0A1C1YZT2_9HYPH</name>
<dbReference type="AlphaFoldDB" id="A0A1C1YZT2"/>
<keyword evidence="2" id="KW-1185">Reference proteome</keyword>
<dbReference type="STRING" id="1480615.AWJ14_04555"/>
<dbReference type="Proteomes" id="UP000094795">
    <property type="component" value="Unassembled WGS sequence"/>
</dbReference>
<evidence type="ECO:0008006" key="3">
    <source>
        <dbReference type="Google" id="ProtNLM"/>
    </source>
</evidence>
<evidence type="ECO:0000313" key="1">
    <source>
        <dbReference type="EMBL" id="OCW58987.1"/>
    </source>
</evidence>
<proteinExistence type="predicted"/>
<dbReference type="RefSeq" id="WP_066174990.1">
    <property type="nucleotide sequence ID" value="NZ_LQZT01000002.1"/>
</dbReference>
<evidence type="ECO:0000313" key="2">
    <source>
        <dbReference type="Proteomes" id="UP000094795"/>
    </source>
</evidence>
<gene>
    <name evidence="1" type="ORF">AWJ14_04555</name>
</gene>
<dbReference type="Pfam" id="PF04365">
    <property type="entry name" value="BrnT_toxin"/>
    <property type="match status" value="1"/>
</dbReference>
<accession>A0A1C1YZT2</accession>
<dbReference type="OrthoDB" id="9798158at2"/>
<comment type="caution">
    <text evidence="1">The sequence shown here is derived from an EMBL/GenBank/DDBJ whole genome shotgun (WGS) entry which is preliminary data.</text>
</comment>
<protein>
    <recommendedName>
        <fullName evidence="3">BrnT family toxin</fullName>
    </recommendedName>
</protein>